<evidence type="ECO:0000256" key="1">
    <source>
        <dbReference type="ARBA" id="ARBA00010886"/>
    </source>
</evidence>
<keyword evidence="5 9" id="KW-0418">Kinase</keyword>
<dbReference type="GO" id="GO:0005524">
    <property type="term" value="F:ATP binding"/>
    <property type="evidence" value="ECO:0007669"/>
    <property type="project" value="UniProtKB-UniRule"/>
</dbReference>
<evidence type="ECO:0000259" key="8">
    <source>
        <dbReference type="PROSITE" id="PS50011"/>
    </source>
</evidence>
<dbReference type="PANTHER" id="PTHR43671:SF13">
    <property type="entry name" value="SERINE_THREONINE-PROTEIN KINASE NEK2"/>
    <property type="match status" value="1"/>
</dbReference>
<dbReference type="Gene3D" id="3.40.50.300">
    <property type="entry name" value="P-loop containing nucleotide triphosphate hydrolases"/>
    <property type="match status" value="1"/>
</dbReference>
<dbReference type="InterPro" id="IPR050660">
    <property type="entry name" value="NEK_Ser/Thr_kinase"/>
</dbReference>
<dbReference type="PROSITE" id="PS00107">
    <property type="entry name" value="PROTEIN_KINASE_ATP"/>
    <property type="match status" value="1"/>
</dbReference>
<dbReference type="SMART" id="SM00220">
    <property type="entry name" value="S_TKc"/>
    <property type="match status" value="1"/>
</dbReference>
<protein>
    <recommendedName>
        <fullName evidence="2">non-specific serine/threonine protein kinase</fullName>
        <ecNumber evidence="2">2.7.11.1</ecNumber>
    </recommendedName>
</protein>
<organism evidence="9 10">
    <name type="scientific">Paenibacillus alvei</name>
    <name type="common">Bacillus alvei</name>
    <dbReference type="NCBI Taxonomy" id="44250"/>
    <lineage>
        <taxon>Bacteria</taxon>
        <taxon>Bacillati</taxon>
        <taxon>Bacillota</taxon>
        <taxon>Bacilli</taxon>
        <taxon>Bacillales</taxon>
        <taxon>Paenibacillaceae</taxon>
        <taxon>Paenibacillus</taxon>
    </lineage>
</organism>
<dbReference type="Proteomes" id="UP000304148">
    <property type="component" value="Chromosome"/>
</dbReference>
<dbReference type="EMBL" id="LS992241">
    <property type="protein sequence ID" value="SYX84386.1"/>
    <property type="molecule type" value="Genomic_DNA"/>
</dbReference>
<evidence type="ECO:0000256" key="4">
    <source>
        <dbReference type="ARBA" id="ARBA00022741"/>
    </source>
</evidence>
<keyword evidence="9" id="KW-0723">Serine/threonine-protein kinase</keyword>
<reference evidence="10" key="1">
    <citation type="submission" date="2018-08" db="EMBL/GenBank/DDBJ databases">
        <authorList>
            <person name="Chevrot R."/>
        </authorList>
    </citation>
    <scope>NUCLEOTIDE SEQUENCE [LARGE SCALE GENOMIC DNA]</scope>
</reference>
<dbReference type="Gene3D" id="1.10.510.10">
    <property type="entry name" value="Transferase(Phosphotransferase) domain 1"/>
    <property type="match status" value="1"/>
</dbReference>
<dbReference type="GO" id="GO:0004674">
    <property type="term" value="F:protein serine/threonine kinase activity"/>
    <property type="evidence" value="ECO:0007669"/>
    <property type="project" value="UniProtKB-KW"/>
</dbReference>
<dbReference type="AlphaFoldDB" id="A0A383RDQ7"/>
<evidence type="ECO:0000313" key="10">
    <source>
        <dbReference type="Proteomes" id="UP000304148"/>
    </source>
</evidence>
<dbReference type="EC" id="2.7.11.1" evidence="2"/>
<gene>
    <name evidence="9" type="ORF">PBLR_12808</name>
</gene>
<accession>A0A383RDQ7</accession>
<evidence type="ECO:0000256" key="6">
    <source>
        <dbReference type="ARBA" id="ARBA00022840"/>
    </source>
</evidence>
<evidence type="ECO:0000256" key="3">
    <source>
        <dbReference type="ARBA" id="ARBA00022679"/>
    </source>
</evidence>
<dbReference type="InterPro" id="IPR027417">
    <property type="entry name" value="P-loop_NTPase"/>
</dbReference>
<dbReference type="SUPFAM" id="SSF56112">
    <property type="entry name" value="Protein kinase-like (PK-like)"/>
    <property type="match status" value="1"/>
</dbReference>
<comment type="similarity">
    <text evidence="1">Belongs to the protein kinase superfamily. NEK Ser/Thr protein kinase family. NIMA subfamily.</text>
</comment>
<dbReference type="CDD" id="cd01983">
    <property type="entry name" value="SIMIBI"/>
    <property type="match status" value="1"/>
</dbReference>
<keyword evidence="3" id="KW-0808">Transferase</keyword>
<sequence>MAHSITNHLQAGHLLQDRYRIVRLLGSGGMSVVYLANDERLIGKQWAIKESRPAAQDVRQLVHEASILTSLRHPHLPLIVDFYPPDASGRAYLVMEYIEGHTIADRLRMKPISFEETMHIIIQVCEALAYLHRQNPPVVFRDVKPSNIMLAKDGQVKLIDFGIARNVNPLSDQDTVKLGTVGFAAPEQYRGQQTDARTDLYGVGALISHMLTGGIWKGERPLTASMLAEDVPESVFSVLTRLLAKRPEERYQTADELIEHLRRYYSGYGHYEIQGVNHDEVKTWQASNAGVVIAFLGAASGLGTTQSALMCAAMLAKKGRQTLYIDANIKDTSLVPLLAQGYEGEEELYLADGDMFKLFGVDCMEWKYGANPMPALLGSYDYIVLDLGCDDHGERMDEFMRAHIPVLVGSLAPWRKSDCTTIVGEFERRGFHRWVLGIPYSNRSYPGGTVKGRGAKVTSYIPIQADPFVCSDDTALWVEQLVGPKQRRGLIYHLRRWMSRNRTERGERRS</sequence>
<feature type="domain" description="Protein kinase" evidence="8">
    <location>
        <begin position="19"/>
        <end position="265"/>
    </location>
</feature>
<dbReference type="InterPro" id="IPR000719">
    <property type="entry name" value="Prot_kinase_dom"/>
</dbReference>
<keyword evidence="6 7" id="KW-0067">ATP-binding</keyword>
<evidence type="ECO:0000256" key="7">
    <source>
        <dbReference type="PROSITE-ProRule" id="PRU10141"/>
    </source>
</evidence>
<evidence type="ECO:0000256" key="2">
    <source>
        <dbReference type="ARBA" id="ARBA00012513"/>
    </source>
</evidence>
<dbReference type="InterPro" id="IPR017441">
    <property type="entry name" value="Protein_kinase_ATP_BS"/>
</dbReference>
<proteinExistence type="inferred from homology"/>
<dbReference type="InterPro" id="IPR011009">
    <property type="entry name" value="Kinase-like_dom_sf"/>
</dbReference>
<name>A0A383RDQ7_PAEAL</name>
<dbReference type="PROSITE" id="PS50011">
    <property type="entry name" value="PROTEIN_KINASE_DOM"/>
    <property type="match status" value="1"/>
</dbReference>
<dbReference type="Gene3D" id="3.30.200.20">
    <property type="entry name" value="Phosphorylase Kinase, domain 1"/>
    <property type="match status" value="1"/>
</dbReference>
<dbReference type="Pfam" id="PF00069">
    <property type="entry name" value="Pkinase"/>
    <property type="match status" value="1"/>
</dbReference>
<evidence type="ECO:0000313" key="9">
    <source>
        <dbReference type="EMBL" id="SYX84386.1"/>
    </source>
</evidence>
<feature type="binding site" evidence="7">
    <location>
        <position position="49"/>
    </location>
    <ligand>
        <name>ATP</name>
        <dbReference type="ChEBI" id="CHEBI:30616"/>
    </ligand>
</feature>
<dbReference type="CDD" id="cd14014">
    <property type="entry name" value="STKc_PknB_like"/>
    <property type="match status" value="1"/>
</dbReference>
<dbReference type="RefSeq" id="WP_138186323.1">
    <property type="nucleotide sequence ID" value="NZ_LS992241.1"/>
</dbReference>
<keyword evidence="4 7" id="KW-0547">Nucleotide-binding</keyword>
<evidence type="ECO:0000256" key="5">
    <source>
        <dbReference type="ARBA" id="ARBA00022777"/>
    </source>
</evidence>
<dbReference type="SUPFAM" id="SSF52540">
    <property type="entry name" value="P-loop containing nucleoside triphosphate hydrolases"/>
    <property type="match status" value="1"/>
</dbReference>
<dbReference type="PANTHER" id="PTHR43671">
    <property type="entry name" value="SERINE/THREONINE-PROTEIN KINASE NEK"/>
    <property type="match status" value="1"/>
</dbReference>